<protein>
    <submittedName>
        <fullName evidence="2">PilZ domain-containing protein</fullName>
    </submittedName>
</protein>
<gene>
    <name evidence="2" type="ORF">SHALO_2155</name>
</gene>
<dbReference type="Gene3D" id="2.40.10.220">
    <property type="entry name" value="predicted glycosyltransferase like domains"/>
    <property type="match status" value="1"/>
</dbReference>
<sequence length="388" mass="44257">MKTNAFLNNDTQKLEDGLALFLKEFEPLFENFFTSLCTKFDPTIEAYSAKEMATALTQSLLNTQDAPLLYEKLFLALRQDHPSIDFVIQKSMVYVLEHSVIFAQTYSLPLNVELLCERLYQLIDTLALHANALSLQSDAVIDYTDVMGKMPSKAFQSDLSDDVLLSPRYEMMNIFQQMLVENQKNIYCLSLYEGIPISLEATVVEILDANVTFQMSPLQEIAMLLENQAFLVKNSYFPNHLKADIVHIDFKTNHVTLTNFRYVQSMPALQREGVRVYPSKTSTIALYQSDALYLNGILHDISTQGLSILSNEKEGLRAGEDVLLEFELQDEKVSINGKVVNIISHTNSFRYCIHILPNEGISQMIANYIEQREKEIIAKLQMELQKYA</sequence>
<dbReference type="Proteomes" id="UP000094609">
    <property type="component" value="Chromosome"/>
</dbReference>
<dbReference type="STRING" id="1193502.SHALO_2155"/>
<reference evidence="3" key="1">
    <citation type="submission" date="2016-08" db="EMBL/GenBank/DDBJ databases">
        <title>Complete genome sequence of the organohalide-respiring Epsilonproteobacterium Sulfurospirillum halorespirans.</title>
        <authorList>
            <person name="Goris T."/>
            <person name="Zimmermann J."/>
            <person name="Schenz B."/>
            <person name="Lemos M."/>
            <person name="Hackermueller J."/>
            <person name="Diekert G."/>
        </authorList>
    </citation>
    <scope>NUCLEOTIDE SEQUENCE [LARGE SCALE GENOMIC DNA]</scope>
    <source>
        <strain>DSM 13726</strain>
        <strain evidence="3">PCE-M2</strain>
    </source>
</reference>
<feature type="domain" description="PilZ" evidence="1">
    <location>
        <begin position="271"/>
        <end position="370"/>
    </location>
</feature>
<proteinExistence type="predicted"/>
<evidence type="ECO:0000313" key="3">
    <source>
        <dbReference type="Proteomes" id="UP000094609"/>
    </source>
</evidence>
<dbReference type="KEGG" id="shal:SHALO_2155"/>
<dbReference type="Pfam" id="PF07238">
    <property type="entry name" value="PilZ"/>
    <property type="match status" value="1"/>
</dbReference>
<dbReference type="AlphaFoldDB" id="A0A1D7TLN6"/>
<dbReference type="GO" id="GO:0035438">
    <property type="term" value="F:cyclic-di-GMP binding"/>
    <property type="evidence" value="ECO:0007669"/>
    <property type="project" value="InterPro"/>
</dbReference>
<name>A0A1D7TLN6_9BACT</name>
<evidence type="ECO:0000259" key="1">
    <source>
        <dbReference type="Pfam" id="PF07238"/>
    </source>
</evidence>
<organism evidence="2 3">
    <name type="scientific">Sulfurospirillum halorespirans DSM 13726</name>
    <dbReference type="NCBI Taxonomy" id="1193502"/>
    <lineage>
        <taxon>Bacteria</taxon>
        <taxon>Pseudomonadati</taxon>
        <taxon>Campylobacterota</taxon>
        <taxon>Epsilonproteobacteria</taxon>
        <taxon>Campylobacterales</taxon>
        <taxon>Sulfurospirillaceae</taxon>
        <taxon>Sulfurospirillum</taxon>
    </lineage>
</organism>
<dbReference type="PATRIC" id="fig|1193502.14.peg.2184"/>
<accession>A0A1D7TLN6</accession>
<evidence type="ECO:0000313" key="2">
    <source>
        <dbReference type="EMBL" id="AOO65917.1"/>
    </source>
</evidence>
<dbReference type="EMBL" id="CP017111">
    <property type="protein sequence ID" value="AOO65917.1"/>
    <property type="molecule type" value="Genomic_DNA"/>
</dbReference>
<dbReference type="InterPro" id="IPR009875">
    <property type="entry name" value="PilZ_domain"/>
</dbReference>
<keyword evidence="3" id="KW-1185">Reference proteome</keyword>
<dbReference type="RefSeq" id="WP_069478536.1">
    <property type="nucleotide sequence ID" value="NZ_CP017111.1"/>
</dbReference>